<dbReference type="AlphaFoldDB" id="A0A401XNU4"/>
<dbReference type="EMBL" id="BHZE01000032">
    <property type="protein sequence ID" value="GCD78687.1"/>
    <property type="molecule type" value="Genomic_DNA"/>
</dbReference>
<dbReference type="PROSITE" id="PS51257">
    <property type="entry name" value="PROKAR_LIPOPROTEIN"/>
    <property type="match status" value="1"/>
</dbReference>
<proteinExistence type="predicted"/>
<protein>
    <submittedName>
        <fullName evidence="1">Uncharacterized protein</fullName>
    </submittedName>
</protein>
<organism evidence="1 2">
    <name type="scientific">Thermaurantimonas aggregans</name>
    <dbReference type="NCBI Taxonomy" id="2173829"/>
    <lineage>
        <taxon>Bacteria</taxon>
        <taxon>Pseudomonadati</taxon>
        <taxon>Bacteroidota</taxon>
        <taxon>Flavobacteriia</taxon>
        <taxon>Flavobacteriales</taxon>
        <taxon>Schleiferiaceae</taxon>
        <taxon>Thermaurantimonas</taxon>
    </lineage>
</organism>
<keyword evidence="2" id="KW-1185">Reference proteome</keyword>
<comment type="caution">
    <text evidence="1">The sequence shown here is derived from an EMBL/GenBank/DDBJ whole genome shotgun (WGS) entry which is preliminary data.</text>
</comment>
<accession>A0A401XNU4</accession>
<reference evidence="1 2" key="1">
    <citation type="submission" date="2018-11" db="EMBL/GenBank/DDBJ databases">
        <title>Schleiferia aggregans sp. nov., a moderately thermophilic heterotrophic bacterium isolated from microbial mats at a terrestrial hot spring.</title>
        <authorList>
            <person name="Iino T."/>
            <person name="Ohkuma M."/>
            <person name="Haruta S."/>
        </authorList>
    </citation>
    <scope>NUCLEOTIDE SEQUENCE [LARGE SCALE GENOMIC DNA]</scope>
    <source>
        <strain evidence="1 2">LA</strain>
    </source>
</reference>
<dbReference type="OrthoDB" id="1467842at2"/>
<dbReference type="Proteomes" id="UP000286715">
    <property type="component" value="Unassembled WGS sequence"/>
</dbReference>
<gene>
    <name evidence="1" type="ORF">JCM31826_21690</name>
</gene>
<sequence>MKNSKRNFLILLLVVFSLYSCEDEFLLPSPEKVENTQLYAEVLGEFLSVWRRFDEGIRNPTVAAGGQVVIDQATVVKNGNILSIDYGNIQKLCADGKTRRGRIEAAINGDYGITGSLITISFIGFRVDDIPIDGTIMISAVSSDPQFNILSTNFSYKDYLLNLNSTVTWHNGFNTYTFFDDTLTMTLQGTATRQSKNFLLNYETDSQNTIKLALGCNYRVVKGLLNLRVDKDSSLVKLDFIEADGCNDLIKVEFVNERYNTFIKFSGF</sequence>
<dbReference type="RefSeq" id="WP_124398739.1">
    <property type="nucleotide sequence ID" value="NZ_BHZE01000032.1"/>
</dbReference>
<name>A0A401XNU4_9FLAO</name>
<evidence type="ECO:0000313" key="2">
    <source>
        <dbReference type="Proteomes" id="UP000286715"/>
    </source>
</evidence>
<evidence type="ECO:0000313" key="1">
    <source>
        <dbReference type="EMBL" id="GCD78687.1"/>
    </source>
</evidence>